<feature type="region of interest" description="Disordered" evidence="1">
    <location>
        <begin position="250"/>
        <end position="279"/>
    </location>
</feature>
<sequence>MSVQAMTWALEQQVVTDAAMRHVLLCLANYANEAGKGAFPSIATLSSDTGLSERTVQYKLRSLEEAGVIRRGNQAIAAAYISHRDRLPMVYDLSMERGATVAPGANDDVTGCKPRRNGVQLTTQRGATVAPDPSLNHQRTTKEPKEHVQTGETGSDDVGDRKGKTESGKRPAKPNPLDGFEEFYQAYPKHKDRAKAEKAWRKIDPALHPVIMAALPKHCRQRDWLKDNGQFVPLPASWLNGRRWEDEIAPDAGPASSFTNLPKHTPDMYQDRDDGRANF</sequence>
<evidence type="ECO:0000313" key="3">
    <source>
        <dbReference type="EMBL" id="OTI55842.1"/>
    </source>
</evidence>
<organism evidence="3 6">
    <name type="scientific">Pseudomonas aeruginosa</name>
    <dbReference type="NCBI Taxonomy" id="287"/>
    <lineage>
        <taxon>Bacteria</taxon>
        <taxon>Pseudomonadati</taxon>
        <taxon>Pseudomonadota</taxon>
        <taxon>Gammaproteobacteria</taxon>
        <taxon>Pseudomonadales</taxon>
        <taxon>Pseudomonadaceae</taxon>
        <taxon>Pseudomonas</taxon>
    </lineage>
</organism>
<proteinExistence type="predicted"/>
<evidence type="ECO:0000313" key="5">
    <source>
        <dbReference type="Proteomes" id="UP000045039"/>
    </source>
</evidence>
<reference evidence="3 6" key="3">
    <citation type="submission" date="2017-05" db="EMBL/GenBank/DDBJ databases">
        <authorList>
            <person name="Song R."/>
            <person name="Chenine A.L."/>
            <person name="Ruprecht R.M."/>
        </authorList>
    </citation>
    <scope>NUCLEOTIDE SEQUENCE [LARGE SCALE GENOMIC DNA]</scope>
    <source>
        <strain evidence="3 6">S567_C10_BS</strain>
    </source>
</reference>
<accession>A0A241XHP8</accession>
<dbReference type="EMBL" id="CVVU01000219">
    <property type="protein sequence ID" value="CRP38604.1"/>
    <property type="molecule type" value="Genomic_DNA"/>
</dbReference>
<dbReference type="EMBL" id="NFFZ01000025">
    <property type="protein sequence ID" value="OTI55842.1"/>
    <property type="molecule type" value="Genomic_DNA"/>
</dbReference>
<evidence type="ECO:0000313" key="4">
    <source>
        <dbReference type="EMBL" id="WOS76191.1"/>
    </source>
</evidence>
<evidence type="ECO:0000313" key="2">
    <source>
        <dbReference type="EMBL" id="CRP38604.1"/>
    </source>
</evidence>
<evidence type="ECO:0000313" key="6">
    <source>
        <dbReference type="Proteomes" id="UP000194857"/>
    </source>
</evidence>
<dbReference type="RefSeq" id="WP_023086959.1">
    <property type="nucleotide sequence ID" value="NZ_AP014651.1"/>
</dbReference>
<name>A0A241XHP8_PSEAI</name>
<dbReference type="Proteomes" id="UP000045039">
    <property type="component" value="Unassembled WGS sequence"/>
</dbReference>
<reference evidence="4" key="4">
    <citation type="submission" date="2023-06" db="EMBL/GenBank/DDBJ databases">
        <authorList>
            <consortium name="Clinical and Environmental Microbiology Branch: Whole genome sequencing antimicrobial resistance pathogens in the healthcare setting"/>
        </authorList>
    </citation>
    <scope>NUCLEOTIDE SEQUENCE</scope>
    <source>
        <strain evidence="4">2021CK-01020</strain>
    </source>
</reference>
<reference evidence="2" key="2">
    <citation type="submission" date="2015-06" db="EMBL/GenBank/DDBJ databases">
        <authorList>
            <person name="Radhakrishnan R."/>
            <person name="Underwood A."/>
            <person name="Al-Shahib A."/>
        </authorList>
    </citation>
    <scope>NUCLEOTIDE SEQUENCE</scope>
    <source>
        <strain evidence="2">P19_London_7_VIM_2_05_10</strain>
    </source>
</reference>
<dbReference type="Proteomes" id="UP000194857">
    <property type="component" value="Unassembled WGS sequence"/>
</dbReference>
<dbReference type="EMBL" id="CP136986">
    <property type="protein sequence ID" value="WOS76191.1"/>
    <property type="molecule type" value="Genomic_DNA"/>
</dbReference>
<gene>
    <name evidence="3" type="ORF">CAZ10_31585</name>
    <name evidence="4" type="ORF">L4V69_27325</name>
    <name evidence="2" type="ORF">PAERUG_P19_London_7_VIM_2_05_10_04294</name>
</gene>
<dbReference type="Gene3D" id="1.10.10.10">
    <property type="entry name" value="Winged helix-like DNA-binding domain superfamily/Winged helix DNA-binding domain"/>
    <property type="match status" value="1"/>
</dbReference>
<feature type="region of interest" description="Disordered" evidence="1">
    <location>
        <begin position="101"/>
        <end position="179"/>
    </location>
</feature>
<reference evidence="5" key="1">
    <citation type="submission" date="2015-06" db="EMBL/GenBank/DDBJ databases">
        <authorList>
            <person name="Radhakrishnan Rajesh"/>
            <person name="Underwood Anthony"/>
            <person name="Al-Shahib Ali"/>
        </authorList>
    </citation>
    <scope>NUCLEOTIDE SEQUENCE [LARGE SCALE GENOMIC DNA]</scope>
    <source>
        <strain evidence="5">P19_London_7_VIM_2_05_10</strain>
    </source>
</reference>
<dbReference type="Proteomes" id="UP001297540">
    <property type="component" value="Chromosome"/>
</dbReference>
<dbReference type="Pfam" id="PF13730">
    <property type="entry name" value="HTH_36"/>
    <property type="match status" value="1"/>
</dbReference>
<reference evidence="4" key="5">
    <citation type="submission" date="2023-10" db="EMBL/GenBank/DDBJ databases">
        <title>Pathogen: clinical or host-associated sample.</title>
        <authorList>
            <person name="Hergert J."/>
            <person name="Casey R."/>
            <person name="Wagner J."/>
            <person name="Young E.L."/>
            <person name="Oakeson K.F."/>
        </authorList>
    </citation>
    <scope>NUCLEOTIDE SEQUENCE</scope>
    <source>
        <strain evidence="4">2021CK-01020</strain>
    </source>
</reference>
<evidence type="ECO:0000256" key="1">
    <source>
        <dbReference type="SAM" id="MobiDB-lite"/>
    </source>
</evidence>
<dbReference type="InterPro" id="IPR036388">
    <property type="entry name" value="WH-like_DNA-bd_sf"/>
</dbReference>
<protein>
    <submittedName>
        <fullName evidence="3">Helix-turn-helix domain-containing protein</fullName>
    </submittedName>
</protein>
<feature type="compositionally biased region" description="Basic and acidic residues" evidence="1">
    <location>
        <begin position="140"/>
        <end position="149"/>
    </location>
</feature>
<feature type="compositionally biased region" description="Basic and acidic residues" evidence="1">
    <location>
        <begin position="158"/>
        <end position="169"/>
    </location>
</feature>
<feature type="compositionally biased region" description="Basic and acidic residues" evidence="1">
    <location>
        <begin position="264"/>
        <end position="279"/>
    </location>
</feature>
<dbReference type="AlphaFoldDB" id="A0A241XHP8"/>